<dbReference type="PANTHER" id="PTHR30024">
    <property type="entry name" value="ALIPHATIC SULFONATES-BINDING PROTEIN-RELATED"/>
    <property type="match status" value="1"/>
</dbReference>
<reference evidence="7 8" key="1">
    <citation type="submission" date="2018-12" db="EMBL/GenBank/DDBJ databases">
        <authorList>
            <consortium name="Pathogen Informatics"/>
        </authorList>
    </citation>
    <scope>NUCLEOTIDE SEQUENCE [LARGE SCALE GENOMIC DNA]</scope>
    <source>
        <strain evidence="7 8">NCTC9695</strain>
    </source>
</reference>
<dbReference type="GO" id="GO:0012505">
    <property type="term" value="C:endomembrane system"/>
    <property type="evidence" value="ECO:0007669"/>
    <property type="project" value="UniProtKB-SubCell"/>
</dbReference>
<gene>
    <name evidence="7" type="primary">nrtA</name>
    <name evidence="7" type="ORF">NCTC9695_03111</name>
</gene>
<evidence type="ECO:0000313" key="7">
    <source>
        <dbReference type="EMBL" id="VEB42661.1"/>
    </source>
</evidence>
<dbReference type="PANTHER" id="PTHR30024:SF7">
    <property type="entry name" value="NITRATE_NITRITE BINDING PROTEIN NRTA"/>
    <property type="match status" value="1"/>
</dbReference>
<evidence type="ECO:0000256" key="3">
    <source>
        <dbReference type="ARBA" id="ARBA00022475"/>
    </source>
</evidence>
<keyword evidence="4" id="KW-0997">Cell inner membrane</keyword>
<dbReference type="Proteomes" id="UP000275777">
    <property type="component" value="Chromosome"/>
</dbReference>
<dbReference type="Pfam" id="PF13379">
    <property type="entry name" value="NMT1_2"/>
    <property type="match status" value="1"/>
</dbReference>
<dbReference type="SUPFAM" id="SSF53850">
    <property type="entry name" value="Periplasmic binding protein-like II"/>
    <property type="match status" value="1"/>
</dbReference>
<dbReference type="CDD" id="cd13553">
    <property type="entry name" value="PBP2_NrtA_CpmA_like"/>
    <property type="match status" value="1"/>
</dbReference>
<evidence type="ECO:0000256" key="2">
    <source>
        <dbReference type="ARBA" id="ARBA00022448"/>
    </source>
</evidence>
<evidence type="ECO:0000256" key="4">
    <source>
        <dbReference type="ARBA" id="ARBA00022519"/>
    </source>
</evidence>
<organism evidence="7 8">
    <name type="scientific">Chromobacterium violaceum</name>
    <dbReference type="NCBI Taxonomy" id="536"/>
    <lineage>
        <taxon>Bacteria</taxon>
        <taxon>Pseudomonadati</taxon>
        <taxon>Pseudomonadota</taxon>
        <taxon>Betaproteobacteria</taxon>
        <taxon>Neisseriales</taxon>
        <taxon>Chromobacteriaceae</taxon>
        <taxon>Chromobacterium</taxon>
    </lineage>
</organism>
<keyword evidence="2" id="KW-0813">Transport</keyword>
<dbReference type="Gene3D" id="3.40.190.10">
    <property type="entry name" value="Periplasmic binding protein-like II"/>
    <property type="match status" value="2"/>
</dbReference>
<evidence type="ECO:0000256" key="1">
    <source>
        <dbReference type="ARBA" id="ARBA00004308"/>
    </source>
</evidence>
<sequence length="408" mass="44385">MKTDIHAEDSRLAQIRVGFLPLTDCAPIAVACKLGLDRMYGLALQPLRQPSWTALRDRLLAGQLDAAHALYGLACGVQLGLGGPQCDMALLMTLNRNGQGISLSPSLAAQWRDGAGLAEIARRLGRPLRLAHTFPTGTHAMWLHYWLAAQDVHPLRDARCVVIPPPQMAAAMLTGALDGYCAGQPWHAVTEEQGCASLVADSAAIWPDHPEKALICRADLAERQPQLASALIETLLLACHWLDQPDNQEQAAAWLAEDAWLGLPAETILRHWRAHPLQAAPLRFFDDGRVNPPASADVLWFLGQYRRWGIWDGAGDADIARALCRTGLYRQARRVAAWRAGSGRRRCGADGRPALAATGWDAAQDRCGFSRSALMQCSMGGEAFRKQACGAARDLRIGRRTAKRRAAG</sequence>
<dbReference type="EMBL" id="LR134182">
    <property type="protein sequence ID" value="VEB42661.1"/>
    <property type="molecule type" value="Genomic_DNA"/>
</dbReference>
<accession>A0A3S4LHU3</accession>
<evidence type="ECO:0000256" key="5">
    <source>
        <dbReference type="ARBA" id="ARBA00022729"/>
    </source>
</evidence>
<protein>
    <submittedName>
        <fullName evidence="7">Nitrate transport protein NrtA</fullName>
    </submittedName>
</protein>
<name>A0A3S4LHU3_CHRVL</name>
<proteinExistence type="predicted"/>
<evidence type="ECO:0000313" key="8">
    <source>
        <dbReference type="Proteomes" id="UP000275777"/>
    </source>
</evidence>
<keyword evidence="3" id="KW-1003">Cell membrane</keyword>
<keyword evidence="6" id="KW-0472">Membrane</keyword>
<evidence type="ECO:0000256" key="6">
    <source>
        <dbReference type="ARBA" id="ARBA00023136"/>
    </source>
</evidence>
<dbReference type="InterPro" id="IPR044527">
    <property type="entry name" value="NrtA/CpmA_ABC-bd_dom"/>
</dbReference>
<dbReference type="AlphaFoldDB" id="A0A3S4LHU3"/>
<keyword evidence="5" id="KW-0732">Signal</keyword>
<comment type="subcellular location">
    <subcellularLocation>
        <location evidence="1">Endomembrane system</location>
    </subcellularLocation>
</comment>